<evidence type="ECO:0000256" key="8">
    <source>
        <dbReference type="ARBA" id="ARBA00023053"/>
    </source>
</evidence>
<evidence type="ECO:0000256" key="12">
    <source>
        <dbReference type="RuleBase" id="RU362091"/>
    </source>
</evidence>
<keyword evidence="8" id="KW-0915">Sodium</keyword>
<keyword evidence="6" id="KW-0769">Symport</keyword>
<feature type="transmembrane region" description="Helical" evidence="13">
    <location>
        <begin position="388"/>
        <end position="406"/>
    </location>
</feature>
<name>A0A2U1S768_9EURY</name>
<evidence type="ECO:0000256" key="3">
    <source>
        <dbReference type="ARBA" id="ARBA00022448"/>
    </source>
</evidence>
<feature type="transmembrane region" description="Helical" evidence="13">
    <location>
        <begin position="495"/>
        <end position="514"/>
    </location>
</feature>
<reference evidence="14 15" key="1">
    <citation type="submission" date="2017-03" db="EMBL/GenBank/DDBJ databases">
        <title>Genome sequence of Methanobrevibacter wosei.</title>
        <authorList>
            <person name="Poehlein A."/>
            <person name="Seedorf H."/>
            <person name="Daniel R."/>
        </authorList>
    </citation>
    <scope>NUCLEOTIDE SEQUENCE [LARGE SCALE GENOMIC DNA]</scope>
    <source>
        <strain evidence="14 15">DSM 11979</strain>
    </source>
</reference>
<evidence type="ECO:0000256" key="5">
    <source>
        <dbReference type="ARBA" id="ARBA00022692"/>
    </source>
</evidence>
<evidence type="ECO:0000256" key="2">
    <source>
        <dbReference type="ARBA" id="ARBA00006434"/>
    </source>
</evidence>
<dbReference type="PANTHER" id="PTHR48086:SF3">
    <property type="entry name" value="SODIUM_PROLINE SYMPORTER"/>
    <property type="match status" value="1"/>
</dbReference>
<evidence type="ECO:0000256" key="10">
    <source>
        <dbReference type="ARBA" id="ARBA00023136"/>
    </source>
</evidence>
<sequence length="538" mass="58107">MDIMILTIVFIIYIFMLVAVGYYAWKKTNSSEDFMIAGKDTHPAIMALSYGATFISTAAIVGFGGVAGEYGMSVLWLAFLNIIVGIFIAFVFLGKRTRRMGHSLGSLTFPDFLGKRFNSKFIQHASGLIIFCAMPLYAAVVLIGAARFLESSLMLDFGISLFILAVIITLYVFFGGIKGVMYTDALQAVIMVAAMLFLLAFVYWMFGGITPANSALTNMVDLYPASAIAGGGTGWTTFPTAGSPFWWNLVSSTLIGVGIGVLAQPQLVVRFMTVKSDKELNRSVLIGGIFIAIMPTTAYITGALSNVYFFDELGKIAVDVVGNNIDRIIPVFINMALPEWFVYLFLLSLVAAAMSTISSQLHTQGTAFGIDICDSIVKKSKKIIDEITITRIGILIAIILALILAYSLPGSVIALGTSLFFEICAAAFLPVFLGALYWKRTTKAGAIAGILSGTFVSLFWLLFVFEKTAAGLGLCQYLFGISTLLPAAPWPYIDVMLIAVPISAIFTIVVSLLTKPPAQEVIDKSFEDIDNNKGSGTQ</sequence>
<keyword evidence="11" id="KW-0739">Sodium transport</keyword>
<dbReference type="OrthoDB" id="9779at2157"/>
<evidence type="ECO:0000256" key="1">
    <source>
        <dbReference type="ARBA" id="ARBA00004651"/>
    </source>
</evidence>
<organism evidence="14 15">
    <name type="scientific">Methanobrevibacter woesei</name>
    <dbReference type="NCBI Taxonomy" id="190976"/>
    <lineage>
        <taxon>Archaea</taxon>
        <taxon>Methanobacteriati</taxon>
        <taxon>Methanobacteriota</taxon>
        <taxon>Methanomada group</taxon>
        <taxon>Methanobacteria</taxon>
        <taxon>Methanobacteriales</taxon>
        <taxon>Methanobacteriaceae</taxon>
        <taxon>Methanobrevibacter</taxon>
    </lineage>
</organism>
<feature type="transmembrane region" description="Helical" evidence="13">
    <location>
        <begin position="412"/>
        <end position="437"/>
    </location>
</feature>
<evidence type="ECO:0000313" key="14">
    <source>
        <dbReference type="EMBL" id="PWB85966.1"/>
    </source>
</evidence>
<feature type="transmembrane region" description="Helical" evidence="13">
    <location>
        <begin position="245"/>
        <end position="263"/>
    </location>
</feature>
<dbReference type="GO" id="GO:0015824">
    <property type="term" value="P:proline transport"/>
    <property type="evidence" value="ECO:0007669"/>
    <property type="project" value="TreeGrafter"/>
</dbReference>
<gene>
    <name evidence="14" type="primary">putP</name>
    <name evidence="14" type="ORF">MBBWO_08180</name>
</gene>
<feature type="transmembrane region" description="Helical" evidence="13">
    <location>
        <begin position="125"/>
        <end position="146"/>
    </location>
</feature>
<dbReference type="GO" id="GO:0005298">
    <property type="term" value="F:proline:sodium symporter activity"/>
    <property type="evidence" value="ECO:0007669"/>
    <property type="project" value="TreeGrafter"/>
</dbReference>
<dbReference type="PANTHER" id="PTHR48086">
    <property type="entry name" value="SODIUM/PROLINE SYMPORTER-RELATED"/>
    <property type="match status" value="1"/>
</dbReference>
<keyword evidence="4" id="KW-1003">Cell membrane</keyword>
<keyword evidence="10 13" id="KW-0472">Membrane</keyword>
<keyword evidence="3" id="KW-0813">Transport</keyword>
<keyword evidence="9" id="KW-0406">Ion transport</keyword>
<evidence type="ECO:0000256" key="9">
    <source>
        <dbReference type="ARBA" id="ARBA00023065"/>
    </source>
</evidence>
<feature type="transmembrane region" description="Helical" evidence="13">
    <location>
        <begin position="186"/>
        <end position="206"/>
    </location>
</feature>
<dbReference type="InterPro" id="IPR050277">
    <property type="entry name" value="Sodium:Solute_Symporter"/>
</dbReference>
<evidence type="ECO:0000256" key="7">
    <source>
        <dbReference type="ARBA" id="ARBA00022989"/>
    </source>
</evidence>
<keyword evidence="15" id="KW-1185">Reference proteome</keyword>
<dbReference type="CDD" id="cd10322">
    <property type="entry name" value="SLC5sbd"/>
    <property type="match status" value="1"/>
</dbReference>
<keyword evidence="5 13" id="KW-0812">Transmembrane</keyword>
<feature type="transmembrane region" description="Helical" evidence="13">
    <location>
        <begin position="73"/>
        <end position="93"/>
    </location>
</feature>
<dbReference type="Proteomes" id="UP000245577">
    <property type="component" value="Unassembled WGS sequence"/>
</dbReference>
<comment type="subcellular location">
    <subcellularLocation>
        <location evidence="1">Cell membrane</location>
        <topology evidence="1">Multi-pass membrane protein</topology>
    </subcellularLocation>
</comment>
<comment type="caution">
    <text evidence="14">The sequence shown here is derived from an EMBL/GenBank/DDBJ whole genome shotgun (WGS) entry which is preliminary data.</text>
</comment>
<feature type="transmembrane region" description="Helical" evidence="13">
    <location>
        <begin position="45"/>
        <end position="67"/>
    </location>
</feature>
<dbReference type="Gene3D" id="1.20.1730.10">
    <property type="entry name" value="Sodium/glucose cotransporter"/>
    <property type="match status" value="1"/>
</dbReference>
<dbReference type="GO" id="GO:0015193">
    <property type="term" value="F:L-proline transmembrane transporter activity"/>
    <property type="evidence" value="ECO:0007669"/>
    <property type="project" value="TreeGrafter"/>
</dbReference>
<dbReference type="Pfam" id="PF00474">
    <property type="entry name" value="SSF"/>
    <property type="match status" value="1"/>
</dbReference>
<proteinExistence type="inferred from homology"/>
<evidence type="ECO:0000256" key="11">
    <source>
        <dbReference type="ARBA" id="ARBA00023201"/>
    </source>
</evidence>
<protein>
    <submittedName>
        <fullName evidence="14">Sodium/proline symporter</fullName>
    </submittedName>
</protein>
<feature type="transmembrane region" description="Helical" evidence="13">
    <location>
        <begin position="284"/>
        <end position="304"/>
    </location>
</feature>
<keyword evidence="7 13" id="KW-1133">Transmembrane helix</keyword>
<dbReference type="PROSITE" id="PS50283">
    <property type="entry name" value="NA_SOLUT_SYMP_3"/>
    <property type="match status" value="1"/>
</dbReference>
<evidence type="ECO:0000256" key="13">
    <source>
        <dbReference type="SAM" id="Phobius"/>
    </source>
</evidence>
<dbReference type="AlphaFoldDB" id="A0A2U1S768"/>
<evidence type="ECO:0000256" key="4">
    <source>
        <dbReference type="ARBA" id="ARBA00022475"/>
    </source>
</evidence>
<dbReference type="NCBIfam" id="TIGR00813">
    <property type="entry name" value="sss"/>
    <property type="match status" value="1"/>
</dbReference>
<feature type="transmembrane region" description="Helical" evidence="13">
    <location>
        <begin position="444"/>
        <end position="463"/>
    </location>
</feature>
<dbReference type="EMBL" id="MZGU01000004">
    <property type="protein sequence ID" value="PWB85966.1"/>
    <property type="molecule type" value="Genomic_DNA"/>
</dbReference>
<feature type="transmembrane region" description="Helical" evidence="13">
    <location>
        <begin position="6"/>
        <end position="25"/>
    </location>
</feature>
<feature type="transmembrane region" description="Helical" evidence="13">
    <location>
        <begin position="152"/>
        <end position="174"/>
    </location>
</feature>
<evidence type="ECO:0000256" key="6">
    <source>
        <dbReference type="ARBA" id="ARBA00022847"/>
    </source>
</evidence>
<dbReference type="GO" id="GO:0005886">
    <property type="term" value="C:plasma membrane"/>
    <property type="evidence" value="ECO:0007669"/>
    <property type="project" value="UniProtKB-SubCell"/>
</dbReference>
<comment type="similarity">
    <text evidence="2 12">Belongs to the sodium:solute symporter (SSF) (TC 2.A.21) family.</text>
</comment>
<evidence type="ECO:0000313" key="15">
    <source>
        <dbReference type="Proteomes" id="UP000245577"/>
    </source>
</evidence>
<accession>A0A2U1S768</accession>
<dbReference type="RefSeq" id="WP_116669610.1">
    <property type="nucleotide sequence ID" value="NZ_MZGU01000004.1"/>
</dbReference>
<dbReference type="InterPro" id="IPR001734">
    <property type="entry name" value="Na/solute_symporter"/>
</dbReference>
<dbReference type="InterPro" id="IPR038377">
    <property type="entry name" value="Na/Glc_symporter_sf"/>
</dbReference>